<protein>
    <submittedName>
        <fullName evidence="1">Uncharacterized protein</fullName>
    </submittedName>
</protein>
<gene>
    <name evidence="1" type="ORF">DWQ54_11830</name>
</gene>
<dbReference type="Proteomes" id="UP000256873">
    <property type="component" value="Unassembled WGS sequence"/>
</dbReference>
<comment type="caution">
    <text evidence="1">The sequence shown here is derived from an EMBL/GenBank/DDBJ whole genome shotgun (WGS) entry which is preliminary data.</text>
</comment>
<proteinExistence type="predicted"/>
<dbReference type="AlphaFoldDB" id="A0A3E0L2L7"/>
<evidence type="ECO:0000313" key="2">
    <source>
        <dbReference type="Proteomes" id="UP000256873"/>
    </source>
</evidence>
<name>A0A3E0L2L7_9CHRO</name>
<reference evidence="1 2" key="1">
    <citation type="submission" date="2017-10" db="EMBL/GenBank/DDBJ databases">
        <title>A large-scale comparative metagenomic study reveals the eutrophication-driven functional interactions in six Microcystis-epibionts communities.</title>
        <authorList>
            <person name="Li Q."/>
            <person name="Lin F."/>
        </authorList>
    </citation>
    <scope>NUCLEOTIDE SEQUENCE [LARGE SCALE GENOMIC DNA]</scope>
    <source>
        <strain evidence="1">TF09</strain>
    </source>
</reference>
<organism evidence="1 2">
    <name type="scientific">Microcystis flos-aquae TF09</name>
    <dbReference type="NCBI Taxonomy" id="2060473"/>
    <lineage>
        <taxon>Bacteria</taxon>
        <taxon>Bacillati</taxon>
        <taxon>Cyanobacteriota</taxon>
        <taxon>Cyanophyceae</taxon>
        <taxon>Oscillatoriophycideae</taxon>
        <taxon>Chroococcales</taxon>
        <taxon>Microcystaceae</taxon>
        <taxon>Microcystis</taxon>
    </lineage>
</organism>
<accession>A0A3E0L2L7</accession>
<dbReference type="Gene3D" id="3.40.190.10">
    <property type="entry name" value="Periplasmic binding protein-like II"/>
    <property type="match status" value="1"/>
</dbReference>
<sequence>MAKLQEVNREVKIIQIDFYFVYLPFYYATSNKFWSSKLDNYRFSYTNDLAKTDKQVIERLMNSNGSDIVFAIADPASIFEYQAQHDAKDIVILAALLTNAAFWAVDHDNHTVENLQHLDQFDKIVAYGEGTTSHRIARTINPQKTQSVPPKTEIEVLTQGNRQESVIVLTPDLVGLEKTLFNNNEYQVKLNVGSTTEFDEVLITALITRRDVIDHHPELVKEVLKGIQRACYLVQIDDEGSVEFADHFAALHPLQQKTPETEEILRSALNRANCCRVFPAAITITEAQWKRAAQAFWRSKGEEFTQEVENTAKRIYENNIQPYCDYSRNATKAVLRTMSKVPIQNDTFTLRQILSIMSNLPNHLKYLLIPVLLILAILLIRGSDSIIIDFKNWVLTLNPSNPSPINPDPSPPIQEMVSVSMRLKWRGTNEPIQNAYITFFDGAKPIEEAATRTNSEGNFTVFLPKKTIKCEVKHQDLFNKIESFDLLLISHLGNEVNIPEKQFQKRKN</sequence>
<evidence type="ECO:0000313" key="1">
    <source>
        <dbReference type="EMBL" id="REJ41624.1"/>
    </source>
</evidence>
<dbReference type="EMBL" id="QQWC01000003">
    <property type="protein sequence ID" value="REJ41624.1"/>
    <property type="molecule type" value="Genomic_DNA"/>
</dbReference>